<evidence type="ECO:0000256" key="2">
    <source>
        <dbReference type="ARBA" id="ARBA00022837"/>
    </source>
</evidence>
<protein>
    <recommendedName>
        <fullName evidence="6">Pentraxin family member</fullName>
    </recommendedName>
</protein>
<dbReference type="PANTHER" id="PTHR19277:SF161">
    <property type="entry name" value="LAMININ G DOMAIN-CONTAINING PROTEIN"/>
    <property type="match status" value="1"/>
</dbReference>
<gene>
    <name evidence="9" type="primary">LOC106158067</name>
</gene>
<dbReference type="STRING" id="7574.A0A1S3HTM1"/>
<keyword evidence="6" id="KW-0732">Signal</keyword>
<dbReference type="OrthoDB" id="5949213at2759"/>
<organism evidence="8 9">
    <name type="scientific">Lingula anatina</name>
    <name type="common">Brachiopod</name>
    <name type="synonym">Lingula unguis</name>
    <dbReference type="NCBI Taxonomy" id="7574"/>
    <lineage>
        <taxon>Eukaryota</taxon>
        <taxon>Metazoa</taxon>
        <taxon>Spiralia</taxon>
        <taxon>Lophotrochozoa</taxon>
        <taxon>Brachiopoda</taxon>
        <taxon>Linguliformea</taxon>
        <taxon>Lingulata</taxon>
        <taxon>Lingulida</taxon>
        <taxon>Linguloidea</taxon>
        <taxon>Lingulidae</taxon>
        <taxon>Lingula</taxon>
    </lineage>
</organism>
<keyword evidence="8" id="KW-1185">Reference proteome</keyword>
<dbReference type="Gene3D" id="2.60.120.200">
    <property type="match status" value="1"/>
</dbReference>
<evidence type="ECO:0000256" key="3">
    <source>
        <dbReference type="ARBA" id="ARBA00023157"/>
    </source>
</evidence>
<dbReference type="GeneID" id="106158067"/>
<dbReference type="PANTHER" id="PTHR19277">
    <property type="entry name" value="PENTRAXIN"/>
    <property type="match status" value="1"/>
</dbReference>
<feature type="domain" description="Pentraxin (PTX)" evidence="7">
    <location>
        <begin position="21"/>
        <end position="222"/>
    </location>
</feature>
<keyword evidence="2 6" id="KW-0106">Calcium</keyword>
<dbReference type="InterPro" id="IPR013320">
    <property type="entry name" value="ConA-like_dom_sf"/>
</dbReference>
<dbReference type="InterPro" id="IPR001759">
    <property type="entry name" value="PTX_dom"/>
</dbReference>
<evidence type="ECO:0000313" key="9">
    <source>
        <dbReference type="RefSeq" id="XP_013389368.1"/>
    </source>
</evidence>
<dbReference type="InterPro" id="IPR051360">
    <property type="entry name" value="Neuronal_Pentraxin_Related"/>
</dbReference>
<feature type="signal peptide" evidence="6">
    <location>
        <begin position="1"/>
        <end position="18"/>
    </location>
</feature>
<dbReference type="KEGG" id="lak:106158067"/>
<evidence type="ECO:0000259" key="7">
    <source>
        <dbReference type="PROSITE" id="PS51828"/>
    </source>
</evidence>
<dbReference type="SMART" id="SM00159">
    <property type="entry name" value="PTX"/>
    <property type="match status" value="1"/>
</dbReference>
<feature type="chain" id="PRO_5010006634" description="Pentraxin family member" evidence="6">
    <location>
        <begin position="19"/>
        <end position="224"/>
    </location>
</feature>
<dbReference type="GO" id="GO:0005576">
    <property type="term" value="C:extracellular region"/>
    <property type="evidence" value="ECO:0007669"/>
    <property type="project" value="UniProtKB-SubCell"/>
</dbReference>
<evidence type="ECO:0000256" key="1">
    <source>
        <dbReference type="ARBA" id="ARBA00022723"/>
    </source>
</evidence>
<comment type="similarity">
    <text evidence="6">Belongs to the pentraxin family.</text>
</comment>
<sequence>MHLLTASVLLITTGLSNGDKTTILRLPSPQTTKSYVKLQAATPAMTALTACLRAKTAFTGSGNSHFLSYAAGGMDNAFLFAYNRNGAIYSYVFNSNKDTSVFKVDDGAWHHWCFSWNNRGGKWTVYKDGMPAAAGTGFQTDKTIPANGVWIVGQDQDRLGGGFDATQAYVGDITSINVWNTDNVNFAAVANCGDNFGGNVISWYDVSKEIHEVSTYRKDLCKLK</sequence>
<keyword evidence="3" id="KW-1015">Disulfide bond</keyword>
<keyword evidence="1 6" id="KW-0479">Metal-binding</keyword>
<dbReference type="GO" id="GO:0046872">
    <property type="term" value="F:metal ion binding"/>
    <property type="evidence" value="ECO:0007669"/>
    <property type="project" value="UniProtKB-KW"/>
</dbReference>
<dbReference type="Pfam" id="PF00354">
    <property type="entry name" value="Pentaxin"/>
    <property type="match status" value="1"/>
</dbReference>
<dbReference type="PRINTS" id="PR00895">
    <property type="entry name" value="PENTAXIN"/>
</dbReference>
<evidence type="ECO:0000256" key="5">
    <source>
        <dbReference type="PROSITE-ProRule" id="PRU01172"/>
    </source>
</evidence>
<keyword evidence="4" id="KW-0325">Glycoprotein</keyword>
<name>A0A1S3HTM1_LINAN</name>
<accession>A0A1S3HTM1</accession>
<reference evidence="9" key="1">
    <citation type="submission" date="2025-08" db="UniProtKB">
        <authorList>
            <consortium name="RefSeq"/>
        </authorList>
    </citation>
    <scope>IDENTIFICATION</scope>
    <source>
        <tissue evidence="9">Gonads</tissue>
    </source>
</reference>
<dbReference type="SUPFAM" id="SSF49899">
    <property type="entry name" value="Concanavalin A-like lectins/glucanases"/>
    <property type="match status" value="1"/>
</dbReference>
<evidence type="ECO:0000256" key="4">
    <source>
        <dbReference type="ARBA" id="ARBA00023180"/>
    </source>
</evidence>
<evidence type="ECO:0000256" key="6">
    <source>
        <dbReference type="RuleBase" id="RU362112"/>
    </source>
</evidence>
<dbReference type="AlphaFoldDB" id="A0A1S3HTM1"/>
<comment type="subcellular location">
    <subcellularLocation>
        <location evidence="6">Secreted</location>
    </subcellularLocation>
</comment>
<comment type="caution">
    <text evidence="5">Lacks conserved residue(s) required for the propagation of feature annotation.</text>
</comment>
<comment type="cofactor">
    <cofactor evidence="6">
        <name>Ca(2+)</name>
        <dbReference type="ChEBI" id="CHEBI:29108"/>
    </cofactor>
    <text evidence="6">Binds 2 calcium ions per subunit.</text>
</comment>
<proteinExistence type="inferred from homology"/>
<dbReference type="InParanoid" id="A0A1S3HTM1"/>
<comment type="subunit">
    <text evidence="6">Homopentamer. Pentaxin (or pentraxin) have a discoid arrangement of 5 non-covalently bound subunits.</text>
</comment>
<dbReference type="RefSeq" id="XP_013389368.1">
    <property type="nucleotide sequence ID" value="XM_013533914.1"/>
</dbReference>
<evidence type="ECO:0000313" key="8">
    <source>
        <dbReference type="Proteomes" id="UP000085678"/>
    </source>
</evidence>
<dbReference type="PROSITE" id="PS51828">
    <property type="entry name" value="PTX_2"/>
    <property type="match status" value="1"/>
</dbReference>
<dbReference type="Proteomes" id="UP000085678">
    <property type="component" value="Unplaced"/>
</dbReference>